<name>A0ABQ3FK19_9GAMM</name>
<dbReference type="InterPro" id="IPR001279">
    <property type="entry name" value="Metallo-B-lactamas"/>
</dbReference>
<dbReference type="PANTHER" id="PTHR42951:SF17">
    <property type="entry name" value="METALLO-BETA-LACTAMASE DOMAIN-CONTAINING PROTEIN"/>
    <property type="match status" value="1"/>
</dbReference>
<accession>A0ABQ3FK19</accession>
<dbReference type="PANTHER" id="PTHR42951">
    <property type="entry name" value="METALLO-BETA-LACTAMASE DOMAIN-CONTAINING"/>
    <property type="match status" value="1"/>
</dbReference>
<dbReference type="SUPFAM" id="SSF56281">
    <property type="entry name" value="Metallo-hydrolase/oxidoreductase"/>
    <property type="match status" value="1"/>
</dbReference>
<dbReference type="Proteomes" id="UP000604243">
    <property type="component" value="Unassembled WGS sequence"/>
</dbReference>
<dbReference type="EMBL" id="BMZM01000002">
    <property type="protein sequence ID" value="GHC26978.1"/>
    <property type="molecule type" value="Genomic_DNA"/>
</dbReference>
<proteinExistence type="predicted"/>
<dbReference type="InterPro" id="IPR036866">
    <property type="entry name" value="RibonucZ/Hydroxyglut_hydro"/>
</dbReference>
<keyword evidence="3" id="KW-1185">Reference proteome</keyword>
<evidence type="ECO:0000313" key="3">
    <source>
        <dbReference type="Proteomes" id="UP000604243"/>
    </source>
</evidence>
<dbReference type="SMART" id="SM00849">
    <property type="entry name" value="Lactamase_B"/>
    <property type="match status" value="1"/>
</dbReference>
<evidence type="ECO:0000259" key="1">
    <source>
        <dbReference type="SMART" id="SM00849"/>
    </source>
</evidence>
<protein>
    <submittedName>
        <fullName evidence="2">MBL fold metallo-hydrolase</fullName>
    </submittedName>
</protein>
<sequence length="273" mass="30200">MADNPLHDKHLPLTSIKSGKGYEVLPEVYCYPVQIVNVYFVGLPSQGEWVLVDAGMPRCEDDIIREAADRFGEGVAPRAIILTHGHFDHVGAVVELAQHWDVPVYAHPLELPYLTGQAHYPPPDKQAGGGIIPSMSGLFPTQPIDLGHHVHPLPEDGQVPSLPDWRWLHTPGHAPGHVSLFRDEDRALLAGDAFVTVKQESLYQVLTQHREISGPPRYFTPDWAAARRSVEILAELAPSVAMTGHGLTMSGESLRDGLRRLLNNFEERAMPDH</sequence>
<dbReference type="CDD" id="cd07721">
    <property type="entry name" value="yflN-like_MBL-fold"/>
    <property type="match status" value="1"/>
</dbReference>
<reference evidence="3" key="1">
    <citation type="journal article" date="2019" name="Int. J. Syst. Evol. Microbiol.">
        <title>The Global Catalogue of Microorganisms (GCM) 10K type strain sequencing project: providing services to taxonomists for standard genome sequencing and annotation.</title>
        <authorList>
            <consortium name="The Broad Institute Genomics Platform"/>
            <consortium name="The Broad Institute Genome Sequencing Center for Infectious Disease"/>
            <person name="Wu L."/>
            <person name="Ma J."/>
        </authorList>
    </citation>
    <scope>NUCLEOTIDE SEQUENCE [LARGE SCALE GENOMIC DNA]</scope>
    <source>
        <strain evidence="3">KCTC 42082</strain>
    </source>
</reference>
<organism evidence="2 3">
    <name type="scientific">Kushneria pakistanensis</name>
    <dbReference type="NCBI Taxonomy" id="1508770"/>
    <lineage>
        <taxon>Bacteria</taxon>
        <taxon>Pseudomonadati</taxon>
        <taxon>Pseudomonadota</taxon>
        <taxon>Gammaproteobacteria</taxon>
        <taxon>Oceanospirillales</taxon>
        <taxon>Halomonadaceae</taxon>
        <taxon>Kushneria</taxon>
    </lineage>
</organism>
<gene>
    <name evidence="2" type="ORF">GCM10010082_20330</name>
</gene>
<dbReference type="InterPro" id="IPR050855">
    <property type="entry name" value="NDM-1-like"/>
</dbReference>
<dbReference type="Pfam" id="PF00753">
    <property type="entry name" value="Lactamase_B"/>
    <property type="match status" value="1"/>
</dbReference>
<feature type="domain" description="Metallo-beta-lactamase" evidence="1">
    <location>
        <begin position="35"/>
        <end position="245"/>
    </location>
</feature>
<dbReference type="Gene3D" id="3.60.15.10">
    <property type="entry name" value="Ribonuclease Z/Hydroxyacylglutathione hydrolase-like"/>
    <property type="match status" value="1"/>
</dbReference>
<comment type="caution">
    <text evidence="2">The sequence shown here is derived from an EMBL/GenBank/DDBJ whole genome shotgun (WGS) entry which is preliminary data.</text>
</comment>
<dbReference type="RefSeq" id="WP_189517732.1">
    <property type="nucleotide sequence ID" value="NZ_BMZM01000002.1"/>
</dbReference>
<evidence type="ECO:0000313" key="2">
    <source>
        <dbReference type="EMBL" id="GHC26978.1"/>
    </source>
</evidence>